<gene>
    <name evidence="1" type="ORF">MLD38_012388</name>
</gene>
<proteinExistence type="predicted"/>
<reference evidence="2" key="1">
    <citation type="journal article" date="2023" name="Front. Plant Sci.">
        <title>Chromosomal-level genome assembly of Melastoma candidum provides insights into trichome evolution.</title>
        <authorList>
            <person name="Zhong Y."/>
            <person name="Wu W."/>
            <person name="Sun C."/>
            <person name="Zou P."/>
            <person name="Liu Y."/>
            <person name="Dai S."/>
            <person name="Zhou R."/>
        </authorList>
    </citation>
    <scope>NUCLEOTIDE SEQUENCE [LARGE SCALE GENOMIC DNA]</scope>
</reference>
<evidence type="ECO:0000313" key="2">
    <source>
        <dbReference type="Proteomes" id="UP001057402"/>
    </source>
</evidence>
<sequence length="84" mass="9456">MGFEKKRSFCNKTTPSEYHLAQSARSCSLGCFKRHKEVPCVKPLSPEKETSPVRELPSDQPLRVDTPDCIIQQAQPLLVTSEKP</sequence>
<organism evidence="1 2">
    <name type="scientific">Melastoma candidum</name>
    <dbReference type="NCBI Taxonomy" id="119954"/>
    <lineage>
        <taxon>Eukaryota</taxon>
        <taxon>Viridiplantae</taxon>
        <taxon>Streptophyta</taxon>
        <taxon>Embryophyta</taxon>
        <taxon>Tracheophyta</taxon>
        <taxon>Spermatophyta</taxon>
        <taxon>Magnoliopsida</taxon>
        <taxon>eudicotyledons</taxon>
        <taxon>Gunneridae</taxon>
        <taxon>Pentapetalae</taxon>
        <taxon>rosids</taxon>
        <taxon>malvids</taxon>
        <taxon>Myrtales</taxon>
        <taxon>Melastomataceae</taxon>
        <taxon>Melastomatoideae</taxon>
        <taxon>Melastomateae</taxon>
        <taxon>Melastoma</taxon>
    </lineage>
</organism>
<comment type="caution">
    <text evidence="1">The sequence shown here is derived from an EMBL/GenBank/DDBJ whole genome shotgun (WGS) entry which is preliminary data.</text>
</comment>
<evidence type="ECO:0000313" key="1">
    <source>
        <dbReference type="EMBL" id="KAI4374386.1"/>
    </source>
</evidence>
<dbReference type="EMBL" id="CM042883">
    <property type="protein sequence ID" value="KAI4374386.1"/>
    <property type="molecule type" value="Genomic_DNA"/>
</dbReference>
<dbReference type="Proteomes" id="UP001057402">
    <property type="component" value="Chromosome 4"/>
</dbReference>
<name>A0ACB9R5L8_9MYRT</name>
<protein>
    <submittedName>
        <fullName evidence="1">Uncharacterized protein</fullName>
    </submittedName>
</protein>
<accession>A0ACB9R5L8</accession>
<keyword evidence="2" id="KW-1185">Reference proteome</keyword>